<evidence type="ECO:0000313" key="4">
    <source>
        <dbReference type="Proteomes" id="UP000663860"/>
    </source>
</evidence>
<name>A0A814XXY1_9BILA</name>
<feature type="region of interest" description="Disordered" evidence="1">
    <location>
        <begin position="91"/>
        <end position="112"/>
    </location>
</feature>
<comment type="caution">
    <text evidence="2">The sequence shown here is derived from an EMBL/GenBank/DDBJ whole genome shotgun (WGS) entry which is preliminary data.</text>
</comment>
<protein>
    <submittedName>
        <fullName evidence="2">Uncharacterized protein</fullName>
    </submittedName>
</protein>
<evidence type="ECO:0000313" key="3">
    <source>
        <dbReference type="EMBL" id="CAF4019312.1"/>
    </source>
</evidence>
<dbReference type="EMBL" id="CAJOBB010003081">
    <property type="protein sequence ID" value="CAF4019312.1"/>
    <property type="molecule type" value="Genomic_DNA"/>
</dbReference>
<dbReference type="EMBL" id="CAJNOE010000450">
    <property type="protein sequence ID" value="CAF1221826.1"/>
    <property type="molecule type" value="Genomic_DNA"/>
</dbReference>
<dbReference type="Proteomes" id="UP000663868">
    <property type="component" value="Unassembled WGS sequence"/>
</dbReference>
<sequence>MSTIISSKISYFENHKKRLDFINEDLNTPHISESKHLSDRIHYLINYNKQIEIAHNGINNKYQVLLRQVDDMKSLLIFGRKVIVKHDDVVPERSKSQYSRNERAADIDTEQH</sequence>
<evidence type="ECO:0000256" key="1">
    <source>
        <dbReference type="SAM" id="MobiDB-lite"/>
    </source>
</evidence>
<evidence type="ECO:0000313" key="2">
    <source>
        <dbReference type="EMBL" id="CAF1221826.1"/>
    </source>
</evidence>
<proteinExistence type="predicted"/>
<reference evidence="2" key="1">
    <citation type="submission" date="2021-02" db="EMBL/GenBank/DDBJ databases">
        <authorList>
            <person name="Nowell W R."/>
        </authorList>
    </citation>
    <scope>NUCLEOTIDE SEQUENCE</scope>
</reference>
<organism evidence="2 4">
    <name type="scientific">Adineta steineri</name>
    <dbReference type="NCBI Taxonomy" id="433720"/>
    <lineage>
        <taxon>Eukaryota</taxon>
        <taxon>Metazoa</taxon>
        <taxon>Spiralia</taxon>
        <taxon>Gnathifera</taxon>
        <taxon>Rotifera</taxon>
        <taxon>Eurotatoria</taxon>
        <taxon>Bdelloidea</taxon>
        <taxon>Adinetida</taxon>
        <taxon>Adinetidae</taxon>
        <taxon>Adineta</taxon>
    </lineage>
</organism>
<gene>
    <name evidence="2" type="ORF">IZO911_LOCUS29754</name>
    <name evidence="3" type="ORF">KXQ929_LOCUS29577</name>
</gene>
<dbReference type="Proteomes" id="UP000663860">
    <property type="component" value="Unassembled WGS sequence"/>
</dbReference>
<accession>A0A814XXY1</accession>
<dbReference type="AlphaFoldDB" id="A0A814XXY1"/>